<keyword evidence="3" id="KW-0539">Nucleus</keyword>
<proteinExistence type="predicted"/>
<evidence type="ECO:0008006" key="9">
    <source>
        <dbReference type="Google" id="ProtNLM"/>
    </source>
</evidence>
<dbReference type="OrthoDB" id="365981at2759"/>
<keyword evidence="2" id="KW-0235">DNA replication</keyword>
<evidence type="ECO:0000256" key="4">
    <source>
        <dbReference type="SAM" id="MobiDB-lite"/>
    </source>
</evidence>
<evidence type="ECO:0000313" key="8">
    <source>
        <dbReference type="Proteomes" id="UP000256964"/>
    </source>
</evidence>
<protein>
    <recommendedName>
        <fullName evidence="9">Origin recognition complex subunit 5</fullName>
    </recommendedName>
</protein>
<organism evidence="7 8">
    <name type="scientific">Lentinus brumalis</name>
    <dbReference type="NCBI Taxonomy" id="2498619"/>
    <lineage>
        <taxon>Eukaryota</taxon>
        <taxon>Fungi</taxon>
        <taxon>Dikarya</taxon>
        <taxon>Basidiomycota</taxon>
        <taxon>Agaricomycotina</taxon>
        <taxon>Agaricomycetes</taxon>
        <taxon>Polyporales</taxon>
        <taxon>Polyporaceae</taxon>
        <taxon>Lentinus</taxon>
    </lineage>
</organism>
<dbReference type="Pfam" id="PF21639">
    <property type="entry name" value="ORC5_lid"/>
    <property type="match status" value="1"/>
</dbReference>
<feature type="domain" description="Origin recognition complex subunit 5 C-terminal" evidence="5">
    <location>
        <begin position="422"/>
        <end position="583"/>
    </location>
</feature>
<evidence type="ECO:0000259" key="6">
    <source>
        <dbReference type="Pfam" id="PF21639"/>
    </source>
</evidence>
<dbReference type="AlphaFoldDB" id="A0A371CMW7"/>
<sequence>MMPDISPNLQAALADSPHYEFVSSHLSALLSSYPPPFIFIHDPESSRLAASVVRSALQDLASQPLVTDTGLTQLKFACVNAVACFSARIIYDTALNALAGWTPDWRDGATNWHGTGAEARRFNENFDAFVHGIQAVVTEATAANAIVKANGAVKDKVKQKEGEAAPNCRLVLLVERAERLKDNLPELLVPLTRLAELSQVDIITVFISEVQWQDIRPPLRASPEPYYIDVPFLSKQATQDLLAAAFPSTPPGSSSSVVDPDAYHPALKPLYADFIALLYSTCNPFTHDPTELAYITAARWPGFVQPVLDAHRSLLSEDDIASTPRDSDGDDGDNQRELQTPNDDMRLRLLRLFTPSLTAALESLYPRLSNATHWARVHAPPSDLLTMPREGAPNALAAQVATNAARLNGQPDRPTEAGIDALPRMAKFVLVAAFLASTNPARSDLRMFGRGLDERAKRRRRKMGTPRKTKPGTAGTAVKIPQRLLGPTTFPLDRLMAILGVLLEENDADVRPVAPQYTLPGEYTEMEIARVALYANIVELASMRLLVRTTPPDHLDRVPMFKCGIGYDLAIKVAKSIGIILNDLVYEVV</sequence>
<reference evidence="7 8" key="1">
    <citation type="journal article" date="2018" name="Biotechnol. Biofuels">
        <title>Integrative visual omics of the white-rot fungus Polyporus brumalis exposes the biotechnological potential of its oxidative enzymes for delignifying raw plant biomass.</title>
        <authorList>
            <person name="Miyauchi S."/>
            <person name="Rancon A."/>
            <person name="Drula E."/>
            <person name="Hage H."/>
            <person name="Chaduli D."/>
            <person name="Favel A."/>
            <person name="Grisel S."/>
            <person name="Henrissat B."/>
            <person name="Herpoel-Gimbert I."/>
            <person name="Ruiz-Duenas F.J."/>
            <person name="Chevret D."/>
            <person name="Hainaut M."/>
            <person name="Lin J."/>
            <person name="Wang M."/>
            <person name="Pangilinan J."/>
            <person name="Lipzen A."/>
            <person name="Lesage-Meessen L."/>
            <person name="Navarro D."/>
            <person name="Riley R."/>
            <person name="Grigoriev I.V."/>
            <person name="Zhou S."/>
            <person name="Raouche S."/>
            <person name="Rosso M.N."/>
        </authorList>
    </citation>
    <scope>NUCLEOTIDE SEQUENCE [LARGE SCALE GENOMIC DNA]</scope>
    <source>
        <strain evidence="7 8">BRFM 1820</strain>
    </source>
</reference>
<evidence type="ECO:0000313" key="7">
    <source>
        <dbReference type="EMBL" id="RDX41623.1"/>
    </source>
</evidence>
<feature type="region of interest" description="Disordered" evidence="4">
    <location>
        <begin position="318"/>
        <end position="341"/>
    </location>
</feature>
<evidence type="ECO:0000256" key="1">
    <source>
        <dbReference type="ARBA" id="ARBA00004123"/>
    </source>
</evidence>
<dbReference type="STRING" id="139420.A0A371CMW7"/>
<dbReference type="GO" id="GO:0003688">
    <property type="term" value="F:DNA replication origin binding"/>
    <property type="evidence" value="ECO:0007669"/>
    <property type="project" value="TreeGrafter"/>
</dbReference>
<name>A0A371CMW7_9APHY</name>
<dbReference type="GO" id="GO:0005664">
    <property type="term" value="C:nuclear origin of replication recognition complex"/>
    <property type="evidence" value="ECO:0007669"/>
    <property type="project" value="TreeGrafter"/>
</dbReference>
<dbReference type="Proteomes" id="UP000256964">
    <property type="component" value="Unassembled WGS sequence"/>
</dbReference>
<comment type="subcellular location">
    <subcellularLocation>
        <location evidence="1">Nucleus</location>
    </subcellularLocation>
</comment>
<gene>
    <name evidence="7" type="ORF">OH76DRAFT_188022</name>
</gene>
<keyword evidence="8" id="KW-1185">Reference proteome</keyword>
<feature type="domain" description="ORC5 lid" evidence="6">
    <location>
        <begin position="271"/>
        <end position="312"/>
    </location>
</feature>
<evidence type="ECO:0000256" key="2">
    <source>
        <dbReference type="ARBA" id="ARBA00022705"/>
    </source>
</evidence>
<dbReference type="InterPro" id="IPR020796">
    <property type="entry name" value="ORC5"/>
</dbReference>
<evidence type="ECO:0000256" key="3">
    <source>
        <dbReference type="ARBA" id="ARBA00023242"/>
    </source>
</evidence>
<dbReference type="InterPro" id="IPR047088">
    <property type="entry name" value="ORC5_C"/>
</dbReference>
<evidence type="ECO:0000259" key="5">
    <source>
        <dbReference type="Pfam" id="PF14630"/>
    </source>
</evidence>
<dbReference type="Pfam" id="PF14630">
    <property type="entry name" value="ORC5_C"/>
    <property type="match status" value="1"/>
</dbReference>
<accession>A0A371CMW7</accession>
<dbReference type="GO" id="GO:0006270">
    <property type="term" value="P:DNA replication initiation"/>
    <property type="evidence" value="ECO:0007669"/>
    <property type="project" value="TreeGrafter"/>
</dbReference>
<dbReference type="InterPro" id="IPR048866">
    <property type="entry name" value="ORC5_lid"/>
</dbReference>
<dbReference type="PANTHER" id="PTHR12705">
    <property type="entry name" value="ORIGIN RECOGNITION COMPLEX SUBUNIT 5"/>
    <property type="match status" value="1"/>
</dbReference>
<dbReference type="PANTHER" id="PTHR12705:SF0">
    <property type="entry name" value="ORIGIN RECOGNITION COMPLEX SUBUNIT 5"/>
    <property type="match status" value="1"/>
</dbReference>
<dbReference type="EMBL" id="KZ857506">
    <property type="protein sequence ID" value="RDX41623.1"/>
    <property type="molecule type" value="Genomic_DNA"/>
</dbReference>